<dbReference type="Gene3D" id="3.40.50.410">
    <property type="entry name" value="von Willebrand factor, type A domain"/>
    <property type="match status" value="1"/>
</dbReference>
<dbReference type="SUPFAM" id="SSF52317">
    <property type="entry name" value="Class I glutamine amidotransferase-like"/>
    <property type="match status" value="1"/>
</dbReference>
<dbReference type="Gene3D" id="3.40.50.880">
    <property type="match status" value="1"/>
</dbReference>
<feature type="region of interest" description="Disordered" evidence="1">
    <location>
        <begin position="388"/>
        <end position="408"/>
    </location>
</feature>
<feature type="transmembrane region" description="Helical" evidence="2">
    <location>
        <begin position="85"/>
        <end position="107"/>
    </location>
</feature>
<accession>A0A3D3RHQ6</accession>
<name>A0A3D3RHQ6_9PLAN</name>
<evidence type="ECO:0000259" key="4">
    <source>
        <dbReference type="Pfam" id="PF13519"/>
    </source>
</evidence>
<reference evidence="5 6" key="1">
    <citation type="journal article" date="2018" name="Nat. Biotechnol.">
        <title>A standardized bacterial taxonomy based on genome phylogeny substantially revises the tree of life.</title>
        <authorList>
            <person name="Parks D.H."/>
            <person name="Chuvochina M."/>
            <person name="Waite D.W."/>
            <person name="Rinke C."/>
            <person name="Skarshewski A."/>
            <person name="Chaumeil P.A."/>
            <person name="Hugenholtz P."/>
        </authorList>
    </citation>
    <scope>NUCLEOTIDE SEQUENCE [LARGE SCALE GENOMIC DNA]</scope>
    <source>
        <strain evidence="5">UBA9375</strain>
    </source>
</reference>
<proteinExistence type="predicted"/>
<keyword evidence="2" id="KW-0472">Membrane</keyword>
<keyword evidence="2" id="KW-0812">Transmembrane</keyword>
<evidence type="ECO:0000313" key="5">
    <source>
        <dbReference type="EMBL" id="HCO27632.1"/>
    </source>
</evidence>
<gene>
    <name evidence="5" type="ORF">DIT97_33250</name>
</gene>
<dbReference type="PANTHER" id="PTHR37464">
    <property type="entry name" value="BLL2463 PROTEIN"/>
    <property type="match status" value="1"/>
</dbReference>
<dbReference type="InterPro" id="IPR024163">
    <property type="entry name" value="Aerotolerance_reg_N"/>
</dbReference>
<dbReference type="SUPFAM" id="SSF53300">
    <property type="entry name" value="vWA-like"/>
    <property type="match status" value="1"/>
</dbReference>
<dbReference type="PANTHER" id="PTHR37464:SF1">
    <property type="entry name" value="BLL2463 PROTEIN"/>
    <property type="match status" value="1"/>
</dbReference>
<feature type="transmembrane region" description="Helical" evidence="2">
    <location>
        <begin position="127"/>
        <end position="148"/>
    </location>
</feature>
<organism evidence="5 6">
    <name type="scientific">Gimesia maris</name>
    <dbReference type="NCBI Taxonomy" id="122"/>
    <lineage>
        <taxon>Bacteria</taxon>
        <taxon>Pseudomonadati</taxon>
        <taxon>Planctomycetota</taxon>
        <taxon>Planctomycetia</taxon>
        <taxon>Planctomycetales</taxon>
        <taxon>Planctomycetaceae</taxon>
        <taxon>Gimesia</taxon>
    </lineage>
</organism>
<dbReference type="Pfam" id="PF07584">
    <property type="entry name" value="BatA"/>
    <property type="match status" value="1"/>
</dbReference>
<feature type="transmembrane region" description="Helical" evidence="2">
    <location>
        <begin position="56"/>
        <end position="73"/>
    </location>
</feature>
<dbReference type="Pfam" id="PF13519">
    <property type="entry name" value="VWA_2"/>
    <property type="match status" value="1"/>
</dbReference>
<evidence type="ECO:0000256" key="1">
    <source>
        <dbReference type="SAM" id="MobiDB-lite"/>
    </source>
</evidence>
<comment type="caution">
    <text evidence="5">The sequence shown here is derived from an EMBL/GenBank/DDBJ whole genome shotgun (WGS) entry which is preliminary data.</text>
</comment>
<feature type="transmembrane region" description="Helical" evidence="2">
    <location>
        <begin position="6"/>
        <end position="25"/>
    </location>
</feature>
<feature type="domain" description="Aerotolerance regulator N-terminal" evidence="3">
    <location>
        <begin position="1"/>
        <end position="76"/>
    </location>
</feature>
<sequence>MSLIHPGLLLGIVLAIIPVILHFLLRSKPKKLIFPALALLQRKKIQNSRRLKLRHFWLLLLRILVIVAIVLALTRPSLPPANYGFSTYELTMLITIGLIAVLVYLGLMRHFQKQRVSQQTLNTRRTFLRGGIGAAAFLLVALLVLWPYQRRIFAEISEPLPAVAENIPVTAVFLFDTSLSMDYRQDSLSRLDQARTIADEHLSNLPAQSRVSVMHSSSEDNFPFQSDLTAVQSRIKSLKTSAFSLYLDDRLRAAINRQEEDFKRSQSAQQSVSSQTAGADQFVREIYIYTDLARSAWRSQPAQSIRQQLERLKWLGIYVIDVGVTNPKNIGISHINLSREAITLGNSVTVKAEIVTSGITTENTTLELYTQNEKGQLIKRDQHLLSTTGTSAANSDSETAPKSNQETQLEMSLTNVSQKVTQGELRLTSSDPYLPDDVRYFTVLAEPPPEILIVSPDPASAQLWSAALAPEKLVALKKNRYQCNVISLNELESTPLEQYAAVYLINVTTLPPTAWRLCTEYVENGGGICFILGSDGDAPESMIVSFNSLAARKLLPLELLGSLKFIPPEFLDLENNPHSLFEYFKELGGTGELATMEVSRYWRVEPTDKGQVIATYTDSRNSPAIVERNLGQGKVVVLTTGVDSSGWSQLLYARWSYLAFADQLTRYLIHTRSNRANYITGEIASYQWPATATRPETFLLRTPDLKQLLIQVKSGAQQVTIPETTAPGHYQLIDNSSNTARSSSGFSVNINAAESNFTPISENELDQFLGADRYSITHDMEGLKRTIRTGRLGVEIFPLLATLLLLLFCLEHFTANFFYEIDQAAETTA</sequence>
<dbReference type="Proteomes" id="UP000263642">
    <property type="component" value="Unassembled WGS sequence"/>
</dbReference>
<dbReference type="InterPro" id="IPR002035">
    <property type="entry name" value="VWF_A"/>
</dbReference>
<dbReference type="AlphaFoldDB" id="A0A3D3RHQ6"/>
<dbReference type="EMBL" id="DQAY01000202">
    <property type="protein sequence ID" value="HCO27632.1"/>
    <property type="molecule type" value="Genomic_DNA"/>
</dbReference>
<keyword evidence="2" id="KW-1133">Transmembrane helix</keyword>
<feature type="domain" description="VWFA" evidence="4">
    <location>
        <begin position="172"/>
        <end position="266"/>
    </location>
</feature>
<protein>
    <submittedName>
        <fullName evidence="5">Uncharacterized protein</fullName>
    </submittedName>
</protein>
<dbReference type="NCBIfam" id="TIGR02226">
    <property type="entry name" value="two_anch"/>
    <property type="match status" value="1"/>
</dbReference>
<dbReference type="InterPro" id="IPR036465">
    <property type="entry name" value="vWFA_dom_sf"/>
</dbReference>
<dbReference type="InterPro" id="IPR029062">
    <property type="entry name" value="Class_I_gatase-like"/>
</dbReference>
<evidence type="ECO:0000313" key="6">
    <source>
        <dbReference type="Proteomes" id="UP000263642"/>
    </source>
</evidence>
<dbReference type="InterPro" id="IPR011933">
    <property type="entry name" value="Double_TM_dom"/>
</dbReference>
<evidence type="ECO:0000256" key="2">
    <source>
        <dbReference type="SAM" id="Phobius"/>
    </source>
</evidence>
<evidence type="ECO:0000259" key="3">
    <source>
        <dbReference type="Pfam" id="PF07584"/>
    </source>
</evidence>